<reference evidence="2" key="3">
    <citation type="submission" date="2014-05" db="EMBL/GenBank/DDBJ databases">
        <authorList>
            <person name="Aslett A.Martin."/>
            <person name="De Silva Nishadi"/>
        </authorList>
    </citation>
    <scope>NUCLEOTIDE SEQUENCE</scope>
    <source>
        <strain evidence="2">YM</strain>
    </source>
</reference>
<evidence type="ECO:0000313" key="2">
    <source>
        <dbReference type="EMBL" id="CDU19153.1"/>
    </source>
</evidence>
<name>A0A077Y6X3_PLAYE</name>
<feature type="transmembrane region" description="Helical" evidence="1">
    <location>
        <begin position="796"/>
        <end position="814"/>
    </location>
</feature>
<evidence type="ECO:0000256" key="1">
    <source>
        <dbReference type="SAM" id="Phobius"/>
    </source>
</evidence>
<dbReference type="EMBL" id="LK934639">
    <property type="protein sequence ID" value="CDU19153.1"/>
    <property type="molecule type" value="Genomic_DNA"/>
</dbReference>
<sequence>MSQEERKKQYHDDILLNLSLTNDNKIEGVLFKLIPILLDEILTCEDYLRKSLIEIISHCIIRCKSLERIKIPVVGMVENYLKNIDKISNSRILYNSTFYIFMDAGFKNVDDEDKLKFQQMIIENCDILADNKEMGMFMIIKFVESLEILNKNENKMKMDKYISSVFKSLCFNNNVNVVNNINSNRITHIDLKNDNHNNYFCDDKYYKKLQKFIMCINEFLAIPIYCIDIKLIKFIRQDLVNIYKEKFLNSKYYSKQNHIKMKKNTLNFLSNFLCNHSLAYSSYIICSNEKYDEVKEFANLLLKSKQNSVNFNDNPIYVDIYMNIIKYFDNDIYSINYILKIFSIFEKSCIVIKEEEQLHKLLCYIYYFYFYFVNDVNVKSIDFMNEFKKCELMFNNKKELLAYLRENKYNTKLKNKDLNNCLNKLLIYIIGTNTKIVFFNNYIDYIFNIIFCNLKALTEENGEDNNNYILLENTATMIEKIYGLEINDHKTNINLLNNSFLLMHIFFNKLKNIYNINKDSYILYNNVNKVLSCLMEYFKNCLNESRSRLIGIKMEYADFKELNMNNFDGNNESVLYWTMEKMKTDNDEHSSIYETSIDKRRGSNINFRRAIAENIMSILDKFIKYTQNSLLIGVILNWSSNIFKCGTCEYAYYSLLFEKCSDIILSDTAKEYLKLHKKENAPSFSDYIIFISKKLFHDKANFIVHYFFENTFDKVDLKKCKEKEDGSNLLSTESNKNEELSYEEIKLRNFIEIDNSKSVIEYVNKHYSTFNIDQLCSLIKYIEVINFRNNFSIESIYLTILIFDIFLISIVNCVNKLKDDYLMIYCFSYSIFMKELKHFFSNSNKNIENNSDFSNDKNGCITLIDIERANILINSHLAEIVKNRLNILLQNMLYAHNTKLVSKSSKMLIHIYLQIKESNEDLFNDLLNVLISKNLKEVSNNDEENRVICSIIYLFGYLIKRDNFFAEKYYCILENLTDYLFYIYSDCMKESTKKVTNEKLILLKYCITFFYFAFFSKSFLPIWGKIINGRQIGVNNEGSNDSIIIYKSVGSIILEIIKYAKENFTNVYNCSLLKKALKLLSCLPTLKEDSINLMLKEDIMNTCTIGNFKIEKMYGYYISQIFLRLDKFHSNKLSLDFLKDIYEYSQQVTSTNSDNEKKKNFVCIILFYSIYYNPFLEYLSKNCLEISKYFISYIKLENNIYSEYCFLGLSNLFFSILIQANININDVNMLENVLGVLQYDNYLGNIEENESDTNKNHKNGNDLLKNAEKKMMTNKGMFSNTPILPCDIQNYIIDINIKEKTKDKNINSMNICKESNLSCNDLSKNNMYIQNEDIVIKYAENVCNSCINTKDDLFYINYLKNNEKELDENFIEEIKKFECRKDHLLKNVYDYINKERNVTLITHYKLLSIYSCSYIYLFLFMQYTNLGIYKYDKKINDFFSFSNGTEKKNIHCSNDNINELMRMINSNLIKIDNPNKVFNSIEGCKDNAARYLTQFFDKTVCSRNEDITNLKKYNKYVYAVIKYICKKMVVNLLIKRNDIIKLNYFKHIQNKDVNNTMIEIEEKFLHIDYNKLLEKTIYGINTLNDELFNYYISTNNEFIDEAFLLFLIEYLKDVNMEIFSFQIPYFLFFSHVISDSYLIKKKLSITFYGVLKTAFVKYSQYCGKCDCKGNERYWHNDEENKRHRNINEESVNLLNEDKNGENFNSKDNTNIFILNILEAYKKYEGNKKIELFYLDCLNSCIQSSDDIKFDLKVLLSFYLTNSGKVEIYYDELKIKENNDQICDYTEVEIYFDRLLKCNNSNKEKDVMEKIVSNYKNILQLEESIKMFMSFLSNKKNINEYVLNNFSFLMIKLLDHYEKLEQCNTLLNISLCVEIFESVFNFILSHIVNKNLSHMNDLLYYLVNKIPFYIYIKYIYNHMLKDFYQLDITYKDNNHVRSYCSNVILYLLKKKYLLDIDDERIVRDKKRIDDIKEYNKLYFINQLNSKVRTLLHEDGKFVLNIKKEISKLNPSDKYIIPSQTISTSSNNIIGVIFLKLFDEIRGGFNVVNVDIISYGQSITSIIVIDKDHLKNKIKMNLVNKLKSIEINGNKINYTNDFDILTNYMTNEITDICLEEFKKRELFDKENNELLKKLEGKLIGRSFIVKNIITHENNYYKDIYNILEKRNSFHFYKYFNDYIKEFLIFLESKYEKDKRGCLISINIFVESFVNIYKTEEYDNLDLEEIKGFLNIYYMLNELFKAACTKTVDNIYFIIVANLKCMNLIFLLIHNQIRGIDSNNVIKNIDNVGMDAKDTNSDEENTYVFGDSVFINVEYVYETFDKIIDFLIDYKEYDIFEHVWIFIFNIPSTFIHKINFSKLYECINILLTKYFYNRNFDDIANYDSNFSFYFFKLAISVFFYSYIKKNSNNWLYFFNFEKINKFVKVDNLHNYKFDLDQINHCEDEKRNIYVDIIKSVFMKNNVTLNEKDVDSYRNTKCKNECQDEQNEVCNKNDDIKNHESDTHLYNENGSNNCFYNFGKLLCLLFEIGKNNINVLSLIKTCLQLMFLNEIQFFQIGNKAIWDKIYNCIYVMIIKNKVKKVMFEHLMDILNILLCIYNTYGFENEKDREIHLDIKITEFNKCNAIDQSNIDDSISNTSIFVFIYFFKIRNNSKVFVFPDYIIQNLKYSIMLNYPHFFL</sequence>
<organism evidence="2 5">
    <name type="scientific">Plasmodium yoelii</name>
    <dbReference type="NCBI Taxonomy" id="5861"/>
    <lineage>
        <taxon>Eukaryota</taxon>
        <taxon>Sar</taxon>
        <taxon>Alveolata</taxon>
        <taxon>Apicomplexa</taxon>
        <taxon>Aconoidasida</taxon>
        <taxon>Haemosporida</taxon>
        <taxon>Plasmodiidae</taxon>
        <taxon>Plasmodium</taxon>
        <taxon>Plasmodium (Vinckeia)</taxon>
    </lineage>
</organism>
<dbReference type="OMA" id="IMLNYPH"/>
<gene>
    <name evidence="3" type="ORF">PY17X_1146600</name>
    <name evidence="2" type="ORF">PYYM_1147600</name>
</gene>
<dbReference type="VEuPathDB" id="PlasmoDB:Py17XNL_001105854"/>
<dbReference type="VEuPathDB" id="PlasmoDB:PY00287"/>
<dbReference type="EMBL" id="LM993665">
    <property type="protein sequence ID" value="VTZ79738.1"/>
    <property type="molecule type" value="Genomic_DNA"/>
</dbReference>
<evidence type="ECO:0000313" key="5">
    <source>
        <dbReference type="Proteomes" id="UP000072904"/>
    </source>
</evidence>
<dbReference type="VEuPathDB" id="PlasmoDB:PYYM_1147600"/>
<dbReference type="Proteomes" id="UP000072904">
    <property type="component" value="Chromosome 11"/>
</dbReference>
<accession>A0A077Y6X3</accession>
<keyword evidence="1" id="KW-0472">Membrane</keyword>
<dbReference type="KEGG" id="pyo:PY17X_1146600"/>
<dbReference type="OrthoDB" id="16066at2759"/>
<dbReference type="VEuPathDB" id="PlasmoDB:PY17X_1146600"/>
<reference evidence="3" key="4">
    <citation type="submission" date="2019-05" db="EMBL/GenBank/DDBJ databases">
        <authorList>
            <consortium name="Pathogen Informatics"/>
        </authorList>
    </citation>
    <scope>NUCLEOTIDE SEQUENCE</scope>
    <source>
        <strain evidence="3">17X</strain>
    </source>
</reference>
<keyword evidence="1" id="KW-0812">Transmembrane</keyword>
<evidence type="ECO:0000313" key="4">
    <source>
        <dbReference type="Proteomes" id="UP000072874"/>
    </source>
</evidence>
<dbReference type="VEuPathDB" id="PlasmoDB:PY00288"/>
<dbReference type="Proteomes" id="UP000072874">
    <property type="component" value="Chromosome 11"/>
</dbReference>
<evidence type="ECO:0000313" key="3">
    <source>
        <dbReference type="EMBL" id="VTZ79738.1"/>
    </source>
</evidence>
<dbReference type="GeneID" id="3830047"/>
<keyword evidence="1" id="KW-1133">Transmembrane helix</keyword>
<dbReference type="RefSeq" id="XP_730822.2">
    <property type="nucleotide sequence ID" value="XM_725729.2"/>
</dbReference>
<proteinExistence type="predicted"/>
<feature type="transmembrane region" description="Helical" evidence="1">
    <location>
        <begin position="1002"/>
        <end position="1023"/>
    </location>
</feature>
<protein>
    <submittedName>
        <fullName evidence="2">Uncharacterized protein</fullName>
    </submittedName>
</protein>
<reference evidence="4 5" key="1">
    <citation type="journal article" date="2014" name="BMC Biol.">
        <title>A comprehensive evaluation of rodent malaria parasite genomes and gene expression.</title>
        <authorList>
            <person name="Otto T.D."/>
            <person name="Bohme U."/>
            <person name="Jackson A.P."/>
            <person name="Hunt M."/>
            <person name="Franke-Fayard B."/>
            <person name="Hoeijmakers W.A."/>
            <person name="Religa A.A."/>
            <person name="Robertson L."/>
            <person name="Sanders M."/>
            <person name="Ogun S.A."/>
            <person name="Cunningham D."/>
            <person name="Erhart A."/>
            <person name="Billker O."/>
            <person name="Khan S.M."/>
            <person name="Stunnenberg H.G."/>
            <person name="Langhorne J."/>
            <person name="Holder A.A."/>
            <person name="Waters A.P."/>
            <person name="Newbold C.I."/>
            <person name="Pain A."/>
            <person name="Berriman M."/>
            <person name="Janse C.J."/>
        </authorList>
    </citation>
    <scope>NUCLEOTIDE SEQUENCE [LARGE SCALE GENOMIC DNA]</scope>
    <source>
        <strain evidence="3 4">17X</strain>
        <strain evidence="2 5">YM</strain>
    </source>
</reference>
<reference evidence="3" key="2">
    <citation type="submission" date="2014-05" db="EMBL/GenBank/DDBJ databases">
        <authorList>
            <person name="Aslett M.A."/>
            <person name="De Silva N."/>
        </authorList>
    </citation>
    <scope>NUCLEOTIDE SEQUENCE</scope>
    <source>
        <strain evidence="3">17X</strain>
    </source>
</reference>